<evidence type="ECO:0000313" key="1">
    <source>
        <dbReference type="EMBL" id="MBG0565501.1"/>
    </source>
</evidence>
<dbReference type="RefSeq" id="WP_196417276.1">
    <property type="nucleotide sequence ID" value="NZ_JADQTO010000015.1"/>
</dbReference>
<reference evidence="1" key="1">
    <citation type="submission" date="2020-11" db="EMBL/GenBank/DDBJ databases">
        <title>Isolation and identification of active actinomycetes.</title>
        <authorList>
            <person name="Sun X."/>
        </authorList>
    </citation>
    <scope>NUCLEOTIDE SEQUENCE</scope>
    <source>
        <strain evidence="1">NEAU-A11</strain>
    </source>
</reference>
<evidence type="ECO:0000313" key="2">
    <source>
        <dbReference type="Proteomes" id="UP000598146"/>
    </source>
</evidence>
<sequence length="250" mass="28032">MARHDDEAVGNGPAADRQEQLRRRIGDRKLRDALAAEDFTGRRYRRFEEELAAYGLAVLRGWLHSGYIFQLTAARGFPLKPTGQELAELHRNSDLREELANMTVALTLPRFRRQALVDGGWRSDSGASLPTYFMGATLYVFPNQFREYRAYQNRYTRAAHAEGVLLQPYGSPLNDPAAIALGGLRVQEELRGLDERTAAVVALNLAGYHQEEIAELLSMPSPRTVEGILYRWRTRARQRTGTGGDGDAGE</sequence>
<proteinExistence type="predicted"/>
<comment type="caution">
    <text evidence="1">The sequence shown here is derived from an EMBL/GenBank/DDBJ whole genome shotgun (WGS) entry which is preliminary data.</text>
</comment>
<dbReference type="AlphaFoldDB" id="A0A931G1T6"/>
<gene>
    <name evidence="1" type="ORF">I4J89_29010</name>
</gene>
<dbReference type="InterPro" id="IPR036388">
    <property type="entry name" value="WH-like_DNA-bd_sf"/>
</dbReference>
<dbReference type="Gene3D" id="1.10.10.10">
    <property type="entry name" value="Winged helix-like DNA-binding domain superfamily/Winged helix DNA-binding domain"/>
    <property type="match status" value="1"/>
</dbReference>
<accession>A0A931G1T6</accession>
<dbReference type="Proteomes" id="UP000598146">
    <property type="component" value="Unassembled WGS sequence"/>
</dbReference>
<organism evidence="1 2">
    <name type="scientific">Actinoplanes aureus</name>
    <dbReference type="NCBI Taxonomy" id="2792083"/>
    <lineage>
        <taxon>Bacteria</taxon>
        <taxon>Bacillati</taxon>
        <taxon>Actinomycetota</taxon>
        <taxon>Actinomycetes</taxon>
        <taxon>Micromonosporales</taxon>
        <taxon>Micromonosporaceae</taxon>
        <taxon>Actinoplanes</taxon>
    </lineage>
</organism>
<keyword evidence="2" id="KW-1185">Reference proteome</keyword>
<name>A0A931G1T6_9ACTN</name>
<dbReference type="EMBL" id="JADQTO010000015">
    <property type="protein sequence ID" value="MBG0565501.1"/>
    <property type="molecule type" value="Genomic_DNA"/>
</dbReference>
<protein>
    <submittedName>
        <fullName evidence="1">Uncharacterized protein</fullName>
    </submittedName>
</protein>